<dbReference type="GO" id="GO:0032259">
    <property type="term" value="P:methylation"/>
    <property type="evidence" value="ECO:0007669"/>
    <property type="project" value="UniProtKB-KW"/>
</dbReference>
<dbReference type="NCBIfam" id="TIGR00675">
    <property type="entry name" value="dcm"/>
    <property type="match status" value="1"/>
</dbReference>
<comment type="catalytic activity">
    <reaction evidence="5 8">
        <text>a 2'-deoxycytidine in DNA + S-adenosyl-L-methionine = a 5-methyl-2'-deoxycytidine in DNA + S-adenosyl-L-homocysteine + H(+)</text>
        <dbReference type="Rhea" id="RHEA:13681"/>
        <dbReference type="Rhea" id="RHEA-COMP:11369"/>
        <dbReference type="Rhea" id="RHEA-COMP:11370"/>
        <dbReference type="ChEBI" id="CHEBI:15378"/>
        <dbReference type="ChEBI" id="CHEBI:57856"/>
        <dbReference type="ChEBI" id="CHEBI:59789"/>
        <dbReference type="ChEBI" id="CHEBI:85452"/>
        <dbReference type="ChEBI" id="CHEBI:85454"/>
        <dbReference type="EC" id="2.1.1.37"/>
    </reaction>
</comment>
<dbReference type="EMBL" id="VJZT01000039">
    <property type="protein sequence ID" value="TRX34220.1"/>
    <property type="molecule type" value="Genomic_DNA"/>
</dbReference>
<name>A0A553DN96_9FLAO</name>
<dbReference type="Proteomes" id="UP000316371">
    <property type="component" value="Unassembled WGS sequence"/>
</dbReference>
<protein>
    <recommendedName>
        <fullName evidence="8">Cytosine-specific methyltransferase</fullName>
        <ecNumber evidence="8">2.1.1.37</ecNumber>
    </recommendedName>
</protein>
<dbReference type="InterPro" id="IPR018117">
    <property type="entry name" value="C5_DNA_meth_AS"/>
</dbReference>
<evidence type="ECO:0000256" key="1">
    <source>
        <dbReference type="ARBA" id="ARBA00022603"/>
    </source>
</evidence>
<dbReference type="RefSeq" id="WP_144257735.1">
    <property type="nucleotide sequence ID" value="NZ_VJZT01000039.1"/>
</dbReference>
<dbReference type="GO" id="GO:0003886">
    <property type="term" value="F:DNA (cytosine-5-)-methyltransferase activity"/>
    <property type="evidence" value="ECO:0007669"/>
    <property type="project" value="UniProtKB-EC"/>
</dbReference>
<gene>
    <name evidence="9" type="primary">dcm</name>
    <name evidence="9" type="ORF">FNW21_15905</name>
</gene>
<dbReference type="Pfam" id="PF00145">
    <property type="entry name" value="DNA_methylase"/>
    <property type="match status" value="1"/>
</dbReference>
<keyword evidence="2 6" id="KW-0808">Transferase</keyword>
<sequence length="414" mass="47199">MKKVVIKKYSEIKNKLKMEITKTSNNDLAHLTHYFQNHTNGVSEYFRPTATSYLSEIHEKLNIVEEPEFQYYLPINWDIPFPPTKKPTFKFVDLFAGIGGIRLAYQNIGGKCVFTSEWDIYSKKTYDANFGEVPFGDITQISETEIPDHDILLGGFPCQPFSIAGVSKKNSLGRAHGFLDETQGTLFFDVARIIEHKKPSAFMLENVKNLVSHDKGKTFKVIKETLTELGYSIHCKVLDGKHFVPQHRERIIIVGFKNSVFEGKEEFNFPDLPEPSRAIREILEPIVDDKYTLSDKLWNYLQEYAKKHKALGNGFGFGMTNLDGISRTMSARYYKDGAEILIPQEGKNPRRLTPRECARLQGFPDKFLIPVSDNQAYKQFGNSVVMPLIQAVGVNIVNEIIRINELKKSEVAVC</sequence>
<dbReference type="PANTHER" id="PTHR46098">
    <property type="entry name" value="TRNA (CYTOSINE(38)-C(5))-METHYLTRANSFERASE"/>
    <property type="match status" value="1"/>
</dbReference>
<organism evidence="9 10">
    <name type="scientific">Flavobacterium restrictum</name>
    <dbReference type="NCBI Taxonomy" id="2594428"/>
    <lineage>
        <taxon>Bacteria</taxon>
        <taxon>Pseudomonadati</taxon>
        <taxon>Bacteroidota</taxon>
        <taxon>Flavobacteriia</taxon>
        <taxon>Flavobacteriales</taxon>
        <taxon>Flavobacteriaceae</taxon>
        <taxon>Flavobacterium</taxon>
    </lineage>
</organism>
<feature type="active site" evidence="6">
    <location>
        <position position="158"/>
    </location>
</feature>
<dbReference type="EC" id="2.1.1.37" evidence="8"/>
<dbReference type="AlphaFoldDB" id="A0A553DN96"/>
<evidence type="ECO:0000256" key="6">
    <source>
        <dbReference type="PROSITE-ProRule" id="PRU01016"/>
    </source>
</evidence>
<accession>A0A553DN96</accession>
<dbReference type="InterPro" id="IPR001525">
    <property type="entry name" value="C5_MeTfrase"/>
</dbReference>
<dbReference type="CDD" id="cd00315">
    <property type="entry name" value="Cyt_C5_DNA_methylase"/>
    <property type="match status" value="1"/>
</dbReference>
<reference evidence="9 10" key="1">
    <citation type="submission" date="2019-07" db="EMBL/GenBank/DDBJ databases">
        <title>Novel species of Flavobacterium.</title>
        <authorList>
            <person name="Liu Q."/>
            <person name="Xin Y.-H."/>
        </authorList>
    </citation>
    <scope>NUCLEOTIDE SEQUENCE [LARGE SCALE GENOMIC DNA]</scope>
    <source>
        <strain evidence="9 10">LB1R34</strain>
    </source>
</reference>
<keyword evidence="1 6" id="KW-0489">Methyltransferase</keyword>
<keyword evidence="10" id="KW-1185">Reference proteome</keyword>
<dbReference type="InterPro" id="IPR029063">
    <property type="entry name" value="SAM-dependent_MTases_sf"/>
</dbReference>
<dbReference type="PROSITE" id="PS51679">
    <property type="entry name" value="SAM_MT_C5"/>
    <property type="match status" value="1"/>
</dbReference>
<evidence type="ECO:0000256" key="4">
    <source>
        <dbReference type="ARBA" id="ARBA00022747"/>
    </source>
</evidence>
<dbReference type="PROSITE" id="PS00094">
    <property type="entry name" value="C5_MTASE_1"/>
    <property type="match status" value="1"/>
</dbReference>
<dbReference type="PANTHER" id="PTHR46098:SF1">
    <property type="entry name" value="TRNA (CYTOSINE(38)-C(5))-METHYLTRANSFERASE"/>
    <property type="match status" value="1"/>
</dbReference>
<evidence type="ECO:0000313" key="9">
    <source>
        <dbReference type="EMBL" id="TRX34220.1"/>
    </source>
</evidence>
<evidence type="ECO:0000256" key="5">
    <source>
        <dbReference type="ARBA" id="ARBA00047422"/>
    </source>
</evidence>
<dbReference type="PRINTS" id="PR00105">
    <property type="entry name" value="C5METTRFRASE"/>
</dbReference>
<evidence type="ECO:0000256" key="7">
    <source>
        <dbReference type="RuleBase" id="RU000416"/>
    </source>
</evidence>
<comment type="caution">
    <text evidence="9">The sequence shown here is derived from an EMBL/GenBank/DDBJ whole genome shotgun (WGS) entry which is preliminary data.</text>
</comment>
<dbReference type="Gene3D" id="3.40.50.150">
    <property type="entry name" value="Vaccinia Virus protein VP39"/>
    <property type="match status" value="1"/>
</dbReference>
<evidence type="ECO:0000256" key="2">
    <source>
        <dbReference type="ARBA" id="ARBA00022679"/>
    </source>
</evidence>
<dbReference type="Gene3D" id="3.90.120.30">
    <property type="match status" value="1"/>
</dbReference>
<proteinExistence type="inferred from homology"/>
<comment type="similarity">
    <text evidence="6 7">Belongs to the class I-like SAM-binding methyltransferase superfamily. C5-methyltransferase family.</text>
</comment>
<dbReference type="SUPFAM" id="SSF53335">
    <property type="entry name" value="S-adenosyl-L-methionine-dependent methyltransferases"/>
    <property type="match status" value="1"/>
</dbReference>
<dbReference type="InterPro" id="IPR050750">
    <property type="entry name" value="C5-MTase"/>
</dbReference>
<keyword evidence="4" id="KW-0680">Restriction system</keyword>
<dbReference type="GO" id="GO:0009307">
    <property type="term" value="P:DNA restriction-modification system"/>
    <property type="evidence" value="ECO:0007669"/>
    <property type="project" value="UniProtKB-KW"/>
</dbReference>
<keyword evidence="3 6" id="KW-0949">S-adenosyl-L-methionine</keyword>
<evidence type="ECO:0000313" key="10">
    <source>
        <dbReference type="Proteomes" id="UP000316371"/>
    </source>
</evidence>
<dbReference type="OrthoDB" id="32195at2"/>
<evidence type="ECO:0000256" key="3">
    <source>
        <dbReference type="ARBA" id="ARBA00022691"/>
    </source>
</evidence>
<evidence type="ECO:0000256" key="8">
    <source>
        <dbReference type="RuleBase" id="RU000417"/>
    </source>
</evidence>